<gene>
    <name evidence="2" type="ORF">PCOR1329_LOCUS21471</name>
</gene>
<dbReference type="Proteomes" id="UP001189429">
    <property type="component" value="Unassembled WGS sequence"/>
</dbReference>
<proteinExistence type="predicted"/>
<evidence type="ECO:0000313" key="3">
    <source>
        <dbReference type="Proteomes" id="UP001189429"/>
    </source>
</evidence>
<organism evidence="2 3">
    <name type="scientific">Prorocentrum cordatum</name>
    <dbReference type="NCBI Taxonomy" id="2364126"/>
    <lineage>
        <taxon>Eukaryota</taxon>
        <taxon>Sar</taxon>
        <taxon>Alveolata</taxon>
        <taxon>Dinophyceae</taxon>
        <taxon>Prorocentrales</taxon>
        <taxon>Prorocentraceae</taxon>
        <taxon>Prorocentrum</taxon>
    </lineage>
</organism>
<name>A0ABN9RRD1_9DINO</name>
<protein>
    <submittedName>
        <fullName evidence="2">Uncharacterized protein</fullName>
    </submittedName>
</protein>
<keyword evidence="3" id="KW-1185">Reference proteome</keyword>
<sequence length="114" mass="12870">VRAPVVPRGEEVPWPAGLVRARAPLEEQALLGAWREAELPWPAFPAEDSSGGVSERPSRAFDSPNRTQRRRMQRRIKKITDRQMVSEDSNGTRTVGMFPGHFVQPASACFYMFM</sequence>
<comment type="caution">
    <text evidence="2">The sequence shown here is derived from an EMBL/GenBank/DDBJ whole genome shotgun (WGS) entry which is preliminary data.</text>
</comment>
<accession>A0ABN9RRD1</accession>
<evidence type="ECO:0000256" key="1">
    <source>
        <dbReference type="SAM" id="MobiDB-lite"/>
    </source>
</evidence>
<reference evidence="2" key="1">
    <citation type="submission" date="2023-10" db="EMBL/GenBank/DDBJ databases">
        <authorList>
            <person name="Chen Y."/>
            <person name="Shah S."/>
            <person name="Dougan E. K."/>
            <person name="Thang M."/>
            <person name="Chan C."/>
        </authorList>
    </citation>
    <scope>NUCLEOTIDE SEQUENCE [LARGE SCALE GENOMIC DNA]</scope>
</reference>
<feature type="region of interest" description="Disordered" evidence="1">
    <location>
        <begin position="42"/>
        <end position="72"/>
    </location>
</feature>
<feature type="non-terminal residue" evidence="2">
    <location>
        <position position="1"/>
    </location>
</feature>
<evidence type="ECO:0000313" key="2">
    <source>
        <dbReference type="EMBL" id="CAK0819482.1"/>
    </source>
</evidence>
<dbReference type="EMBL" id="CAUYUJ010007076">
    <property type="protein sequence ID" value="CAK0819482.1"/>
    <property type="molecule type" value="Genomic_DNA"/>
</dbReference>